<dbReference type="Pfam" id="PF00386">
    <property type="entry name" value="C1q"/>
    <property type="match status" value="1"/>
</dbReference>
<evidence type="ECO:0000256" key="5">
    <source>
        <dbReference type="SAM" id="MobiDB-lite"/>
    </source>
</evidence>
<reference evidence="9" key="1">
    <citation type="submission" date="2025-08" db="UniProtKB">
        <authorList>
            <consortium name="RefSeq"/>
        </authorList>
    </citation>
    <scope>IDENTIFICATION</scope>
    <source>
        <tissue evidence="9">Testes</tissue>
    </source>
</reference>
<feature type="domain" description="C1q" evidence="7">
    <location>
        <begin position="135"/>
        <end position="269"/>
    </location>
</feature>
<dbReference type="InterPro" id="IPR001073">
    <property type="entry name" value="C1q_dom"/>
</dbReference>
<dbReference type="Pfam" id="PF01391">
    <property type="entry name" value="Collagen"/>
    <property type="match status" value="1"/>
</dbReference>
<dbReference type="InterPro" id="IPR008160">
    <property type="entry name" value="Collagen"/>
</dbReference>
<protein>
    <submittedName>
        <fullName evidence="9">Complement C1q subcomponent subunit B-like</fullName>
    </submittedName>
</protein>
<evidence type="ECO:0000259" key="7">
    <source>
        <dbReference type="PROSITE" id="PS50871"/>
    </source>
</evidence>
<evidence type="ECO:0000256" key="6">
    <source>
        <dbReference type="SAM" id="SignalP"/>
    </source>
</evidence>
<gene>
    <name evidence="9" type="primary">LOC100373736</name>
</gene>
<keyword evidence="2" id="KW-0964">Secreted</keyword>
<organism evidence="8 9">
    <name type="scientific">Saccoglossus kowalevskii</name>
    <name type="common">Acorn worm</name>
    <dbReference type="NCBI Taxonomy" id="10224"/>
    <lineage>
        <taxon>Eukaryota</taxon>
        <taxon>Metazoa</taxon>
        <taxon>Hemichordata</taxon>
        <taxon>Enteropneusta</taxon>
        <taxon>Harrimaniidae</taxon>
        <taxon>Saccoglossus</taxon>
    </lineage>
</organism>
<dbReference type="PRINTS" id="PR00007">
    <property type="entry name" value="COMPLEMNTC1Q"/>
</dbReference>
<feature type="chain" id="PRO_5045507068" evidence="6">
    <location>
        <begin position="33"/>
        <end position="271"/>
    </location>
</feature>
<dbReference type="InterPro" id="IPR008983">
    <property type="entry name" value="Tumour_necrosis_fac-like_dom"/>
</dbReference>
<comment type="subcellular location">
    <subcellularLocation>
        <location evidence="1">Secreted</location>
    </subcellularLocation>
</comment>
<dbReference type="Gene3D" id="2.60.120.40">
    <property type="match status" value="1"/>
</dbReference>
<feature type="region of interest" description="Disordered" evidence="5">
    <location>
        <begin position="51"/>
        <end position="106"/>
    </location>
</feature>
<dbReference type="GeneID" id="100373736"/>
<keyword evidence="4" id="KW-0176">Collagen</keyword>
<dbReference type="RefSeq" id="XP_002739445.1">
    <property type="nucleotide sequence ID" value="XM_002739399.1"/>
</dbReference>
<evidence type="ECO:0000256" key="3">
    <source>
        <dbReference type="ARBA" id="ARBA00022729"/>
    </source>
</evidence>
<dbReference type="PANTHER" id="PTHR15427">
    <property type="entry name" value="EMILIN ELASTIN MICROFIBRIL INTERFACE-LOCATED PROTEIN ELASTIN MICROFIBRIL INTERFACER"/>
    <property type="match status" value="1"/>
</dbReference>
<feature type="signal peptide" evidence="6">
    <location>
        <begin position="1"/>
        <end position="32"/>
    </location>
</feature>
<dbReference type="SMART" id="SM00110">
    <property type="entry name" value="C1Q"/>
    <property type="match status" value="1"/>
</dbReference>
<dbReference type="SUPFAM" id="SSF49842">
    <property type="entry name" value="TNF-like"/>
    <property type="match status" value="1"/>
</dbReference>
<accession>A0ABM0GXD6</accession>
<proteinExistence type="predicted"/>
<dbReference type="PANTHER" id="PTHR15427:SF52">
    <property type="entry name" value="C1Q DOMAIN-CONTAINING PROTEIN"/>
    <property type="match status" value="1"/>
</dbReference>
<dbReference type="InterPro" id="IPR050392">
    <property type="entry name" value="Collagen/C1q_domain"/>
</dbReference>
<name>A0ABM0GXD6_SACKO</name>
<keyword evidence="3 6" id="KW-0732">Signal</keyword>
<evidence type="ECO:0000313" key="8">
    <source>
        <dbReference type="Proteomes" id="UP000694865"/>
    </source>
</evidence>
<evidence type="ECO:0000256" key="4">
    <source>
        <dbReference type="ARBA" id="ARBA00023119"/>
    </source>
</evidence>
<dbReference type="PROSITE" id="PS50871">
    <property type="entry name" value="C1Q"/>
    <property type="match status" value="1"/>
</dbReference>
<evidence type="ECO:0000256" key="1">
    <source>
        <dbReference type="ARBA" id="ARBA00004613"/>
    </source>
</evidence>
<sequence>MISNTKNGASSNRFRELIPLFLLLIPVISTHGQDKAGDVIHYCHGVPGIPGTPGIPGNPGLQGPRGDRGETGQKGDNGSNGTPGINGLTGESGVSGEKGNSGVPGMPGKIGPIGIPGVKGDQGDKGNTGDPGPMQTTSRVAFSVARTFELLSGDQPVTYDNIYTNIGGHYNESTGNFTCPLSGVYYFTMAAVKPRDGNNLDICFMKNQIQLTCAYSNTAGYGTGTNSIILELHEGDGIWVKLGWSYALFSSSSGYTTFSGYMINTDYTIIT</sequence>
<feature type="compositionally biased region" description="Polar residues" evidence="5">
    <location>
        <begin position="74"/>
        <end position="83"/>
    </location>
</feature>
<evidence type="ECO:0000256" key="2">
    <source>
        <dbReference type="ARBA" id="ARBA00022525"/>
    </source>
</evidence>
<evidence type="ECO:0000313" key="9">
    <source>
        <dbReference type="RefSeq" id="XP_002739445.1"/>
    </source>
</evidence>
<dbReference type="Proteomes" id="UP000694865">
    <property type="component" value="Unplaced"/>
</dbReference>
<keyword evidence="8" id="KW-1185">Reference proteome</keyword>